<comment type="similarity">
    <text evidence="9">Belongs to the class-I aminoacyl-tRNA synthetase family.</text>
</comment>
<dbReference type="SUPFAM" id="SSF52374">
    <property type="entry name" value="Nucleotidylyl transferase"/>
    <property type="match status" value="1"/>
</dbReference>
<keyword evidence="4 9" id="KW-0067">ATP-binding</keyword>
<keyword evidence="2 9" id="KW-0436">Ligase</keyword>
<dbReference type="AlphaFoldDB" id="A0A5K3EPE5"/>
<dbReference type="InterPro" id="IPR024088">
    <property type="entry name" value="Tyr-tRNA-ligase_bac-type"/>
</dbReference>
<dbReference type="Gene3D" id="3.40.50.620">
    <property type="entry name" value="HUPs"/>
    <property type="match status" value="1"/>
</dbReference>
<dbReference type="InterPro" id="IPR002305">
    <property type="entry name" value="aa-tRNA-synth_Ic"/>
</dbReference>
<dbReference type="Gene3D" id="1.10.240.10">
    <property type="entry name" value="Tyrosyl-Transfer RNA Synthetase"/>
    <property type="match status" value="1"/>
</dbReference>
<comment type="catalytic activity">
    <reaction evidence="8 9">
        <text>tRNA(Tyr) + L-tyrosine + ATP = L-tyrosyl-tRNA(Tyr) + AMP + diphosphate + H(+)</text>
        <dbReference type="Rhea" id="RHEA:10220"/>
        <dbReference type="Rhea" id="RHEA-COMP:9706"/>
        <dbReference type="Rhea" id="RHEA-COMP:9707"/>
        <dbReference type="ChEBI" id="CHEBI:15378"/>
        <dbReference type="ChEBI" id="CHEBI:30616"/>
        <dbReference type="ChEBI" id="CHEBI:33019"/>
        <dbReference type="ChEBI" id="CHEBI:58315"/>
        <dbReference type="ChEBI" id="CHEBI:78442"/>
        <dbReference type="ChEBI" id="CHEBI:78536"/>
        <dbReference type="ChEBI" id="CHEBI:456215"/>
        <dbReference type="EC" id="6.1.1.1"/>
    </reaction>
</comment>
<evidence type="ECO:0000256" key="2">
    <source>
        <dbReference type="ARBA" id="ARBA00022598"/>
    </source>
</evidence>
<dbReference type="GO" id="GO:0005829">
    <property type="term" value="C:cytosol"/>
    <property type="evidence" value="ECO:0007669"/>
    <property type="project" value="TreeGrafter"/>
</dbReference>
<proteinExistence type="inferred from homology"/>
<accession>A0A5K3EPE5</accession>
<dbReference type="GO" id="GO:0006437">
    <property type="term" value="P:tyrosyl-tRNA aminoacylation"/>
    <property type="evidence" value="ECO:0007669"/>
    <property type="project" value="InterPro"/>
</dbReference>
<dbReference type="GO" id="GO:0005524">
    <property type="term" value="F:ATP binding"/>
    <property type="evidence" value="ECO:0007669"/>
    <property type="project" value="UniProtKB-KW"/>
</dbReference>
<evidence type="ECO:0000256" key="4">
    <source>
        <dbReference type="ARBA" id="ARBA00022840"/>
    </source>
</evidence>
<evidence type="ECO:0000256" key="9">
    <source>
        <dbReference type="RuleBase" id="RU361234"/>
    </source>
</evidence>
<sequence length="472" mass="51602">VSDEYLENLEKSNQLKVYCGFDPTSESLQLGNLVAFIGLLRAQASGNDVIGLVGQATSIIGDPTGLKKSRVPLSASACANNSEIFRDALLFMQNNFTEQFLPRFKSVRDPGKFNVMNNLDWNKNAKLLDFVEDIAGFLRYQELAHKDSVKLRESCGSGMSMKEFMYPMIQAYDFFHLYQNYGCCVQLGGNDQVGNIDTGIALIRRKTGANVFGLTVPLLVAADGSKIGKTSSASQDDVIWLSSKKLRPFHFFQKLLNQPDSLMTSSFIRSLSFFSPDEVTQLLTDQKACPSRRPIQRALAQELTLLVHGAGSLQASELASRVLYASSSVNQTRLPPMQALSEGLTSTERNFLVACLAHYTAPLESPIPVIHDKATVSAGPLDRLHEVLKIAVSSECDRGTSLSVEEGGVVLNGQQILKPTPGASKKQCNCTQRMCIRDLFVSSESAIAEAWQAADPVTGFSILRIGKPLAFL</sequence>
<dbReference type="Pfam" id="PF00579">
    <property type="entry name" value="tRNA-synt_1b"/>
    <property type="match status" value="1"/>
</dbReference>
<dbReference type="NCBIfam" id="TIGR00234">
    <property type="entry name" value="tyrS"/>
    <property type="match status" value="1"/>
</dbReference>
<evidence type="ECO:0000313" key="10">
    <source>
        <dbReference type="WBParaSite" id="MCU_002012-RA"/>
    </source>
</evidence>
<dbReference type="PANTHER" id="PTHR11766">
    <property type="entry name" value="TYROSYL-TRNA SYNTHETASE"/>
    <property type="match status" value="1"/>
</dbReference>
<evidence type="ECO:0000256" key="1">
    <source>
        <dbReference type="ARBA" id="ARBA00013160"/>
    </source>
</evidence>
<evidence type="ECO:0000256" key="8">
    <source>
        <dbReference type="ARBA" id="ARBA00048248"/>
    </source>
</evidence>
<dbReference type="GO" id="GO:0005739">
    <property type="term" value="C:mitochondrion"/>
    <property type="evidence" value="ECO:0007669"/>
    <property type="project" value="TreeGrafter"/>
</dbReference>
<keyword evidence="5 9" id="KW-0648">Protein biosynthesis</keyword>
<name>A0A5K3EPE5_MESCO</name>
<dbReference type="PANTHER" id="PTHR11766:SF0">
    <property type="entry name" value="TYROSINE--TRNA LIGASE, MITOCHONDRIAL"/>
    <property type="match status" value="1"/>
</dbReference>
<evidence type="ECO:0000256" key="6">
    <source>
        <dbReference type="ARBA" id="ARBA00023146"/>
    </source>
</evidence>
<dbReference type="PRINTS" id="PR01040">
    <property type="entry name" value="TRNASYNTHTYR"/>
</dbReference>
<dbReference type="InterPro" id="IPR002307">
    <property type="entry name" value="Tyr-tRNA-ligase"/>
</dbReference>
<dbReference type="InterPro" id="IPR014729">
    <property type="entry name" value="Rossmann-like_a/b/a_fold"/>
</dbReference>
<keyword evidence="3 9" id="KW-0547">Nucleotide-binding</keyword>
<dbReference type="WBParaSite" id="MCU_002012-RA">
    <property type="protein sequence ID" value="MCU_002012-RA"/>
    <property type="gene ID" value="MCU_002012"/>
</dbReference>
<evidence type="ECO:0000256" key="3">
    <source>
        <dbReference type="ARBA" id="ARBA00022741"/>
    </source>
</evidence>
<evidence type="ECO:0000256" key="5">
    <source>
        <dbReference type="ARBA" id="ARBA00022917"/>
    </source>
</evidence>
<dbReference type="GO" id="GO:0004831">
    <property type="term" value="F:tyrosine-tRNA ligase activity"/>
    <property type="evidence" value="ECO:0007669"/>
    <property type="project" value="UniProtKB-EC"/>
</dbReference>
<reference evidence="10" key="1">
    <citation type="submission" date="2019-11" db="UniProtKB">
        <authorList>
            <consortium name="WormBaseParasite"/>
        </authorList>
    </citation>
    <scope>IDENTIFICATION</scope>
</reference>
<keyword evidence="6 9" id="KW-0030">Aminoacyl-tRNA synthetase</keyword>
<evidence type="ECO:0000256" key="7">
    <source>
        <dbReference type="ARBA" id="ARBA00033323"/>
    </source>
</evidence>
<protein>
    <recommendedName>
        <fullName evidence="1 9">Tyrosine--tRNA ligase</fullName>
        <ecNumber evidence="1 9">6.1.1.1</ecNumber>
    </recommendedName>
    <alternativeName>
        <fullName evidence="7 9">Tyrosyl-tRNA synthetase</fullName>
    </alternativeName>
</protein>
<dbReference type="EC" id="6.1.1.1" evidence="1 9"/>
<organism evidence="10">
    <name type="scientific">Mesocestoides corti</name>
    <name type="common">Flatworm</name>
    <dbReference type="NCBI Taxonomy" id="53468"/>
    <lineage>
        <taxon>Eukaryota</taxon>
        <taxon>Metazoa</taxon>
        <taxon>Spiralia</taxon>
        <taxon>Lophotrochozoa</taxon>
        <taxon>Platyhelminthes</taxon>
        <taxon>Cestoda</taxon>
        <taxon>Eucestoda</taxon>
        <taxon>Cyclophyllidea</taxon>
        <taxon>Mesocestoididae</taxon>
        <taxon>Mesocestoides</taxon>
    </lineage>
</organism>